<dbReference type="GO" id="GO:0016301">
    <property type="term" value="F:kinase activity"/>
    <property type="evidence" value="ECO:0007669"/>
    <property type="project" value="UniProtKB-KW"/>
</dbReference>
<organism evidence="4 5">
    <name type="scientific">Aneurinibacillus migulanus</name>
    <name type="common">Bacillus migulanus</name>
    <dbReference type="NCBI Taxonomy" id="47500"/>
    <lineage>
        <taxon>Bacteria</taxon>
        <taxon>Bacillati</taxon>
        <taxon>Bacillota</taxon>
        <taxon>Bacilli</taxon>
        <taxon>Bacillales</taxon>
        <taxon>Paenibacillaceae</taxon>
        <taxon>Aneurinibacillus group</taxon>
        <taxon>Aneurinibacillus</taxon>
    </lineage>
</organism>
<dbReference type="EMBL" id="FNED01000001">
    <property type="protein sequence ID" value="SDH97504.1"/>
    <property type="molecule type" value="Genomic_DNA"/>
</dbReference>
<keyword evidence="2 4" id="KW-0418">Kinase</keyword>
<evidence type="ECO:0000259" key="3">
    <source>
        <dbReference type="Pfam" id="PF00294"/>
    </source>
</evidence>
<dbReference type="InterPro" id="IPR011611">
    <property type="entry name" value="PfkB_dom"/>
</dbReference>
<proteinExistence type="predicted"/>
<evidence type="ECO:0000313" key="4">
    <source>
        <dbReference type="EMBL" id="SDH97504.1"/>
    </source>
</evidence>
<dbReference type="Gene3D" id="3.40.1190.20">
    <property type="match status" value="1"/>
</dbReference>
<sequence length="331" mass="36393">MNVLKIIEIKGFNAMTELVSVIGTIFVDCKGFARQNYQPDTRNIGNVQFVHGGVGRNVAENLANLDLPIAFVSSVDDSGLGQEVMMRLKDLSIDTEYVQPCPAQGMGMWLAILDEHGNLAGSISQMPVLSALETMMEARGEELVRASSHVVLELDLNERIARRVLSLAKQYDRPVYGIPGNLEVVMKHPDLLMGLECFICNNYEADMLLGLDFTHMDTEEQSHALADFVHRTGLVSMVVTLGEMGAVYYDSRSERMGHQPVFPVTLVDSSGAGDAFFSGTVMGMIRGLPLEEAVICGTKVAGWTIESTESNCPTLKENMCADDFFQRMLIK</sequence>
<accession>A0A1G8GSY0</accession>
<keyword evidence="1" id="KW-0808">Transferase</keyword>
<evidence type="ECO:0000313" key="5">
    <source>
        <dbReference type="Proteomes" id="UP000182836"/>
    </source>
</evidence>
<evidence type="ECO:0000256" key="1">
    <source>
        <dbReference type="ARBA" id="ARBA00022679"/>
    </source>
</evidence>
<dbReference type="SUPFAM" id="SSF53613">
    <property type="entry name" value="Ribokinase-like"/>
    <property type="match status" value="1"/>
</dbReference>
<dbReference type="PANTHER" id="PTHR10584:SF166">
    <property type="entry name" value="RIBOKINASE"/>
    <property type="match status" value="1"/>
</dbReference>
<evidence type="ECO:0000256" key="2">
    <source>
        <dbReference type="ARBA" id="ARBA00022777"/>
    </source>
</evidence>
<dbReference type="PANTHER" id="PTHR10584">
    <property type="entry name" value="SUGAR KINASE"/>
    <property type="match status" value="1"/>
</dbReference>
<feature type="domain" description="Carbohydrate kinase PfkB" evidence="3">
    <location>
        <begin position="17"/>
        <end position="311"/>
    </location>
</feature>
<dbReference type="AlphaFoldDB" id="A0A1G8GSY0"/>
<reference evidence="4 5" key="1">
    <citation type="submission" date="2016-10" db="EMBL/GenBank/DDBJ databases">
        <authorList>
            <person name="de Groot N.N."/>
        </authorList>
    </citation>
    <scope>NUCLEOTIDE SEQUENCE [LARGE SCALE GENOMIC DNA]</scope>
    <source>
        <strain evidence="4 5">DSM 2895</strain>
    </source>
</reference>
<dbReference type="InterPro" id="IPR029056">
    <property type="entry name" value="Ribokinase-like"/>
</dbReference>
<dbReference type="Pfam" id="PF00294">
    <property type="entry name" value="PfkB"/>
    <property type="match status" value="1"/>
</dbReference>
<gene>
    <name evidence="4" type="ORF">SAMN04487909_10198</name>
</gene>
<name>A0A1G8GSY0_ANEMI</name>
<protein>
    <submittedName>
        <fullName evidence="4">Pseudouridine kinase</fullName>
    </submittedName>
</protein>
<dbReference type="Proteomes" id="UP000182836">
    <property type="component" value="Unassembled WGS sequence"/>
</dbReference>